<proteinExistence type="predicted"/>
<evidence type="ECO:0000256" key="1">
    <source>
        <dbReference type="SAM" id="MobiDB-lite"/>
    </source>
</evidence>
<dbReference type="EMBL" id="KN735082">
    <property type="protein sequence ID" value="KIH56922.1"/>
    <property type="molecule type" value="Genomic_DNA"/>
</dbReference>
<organism evidence="2 3">
    <name type="scientific">Ancylostoma duodenale</name>
    <dbReference type="NCBI Taxonomy" id="51022"/>
    <lineage>
        <taxon>Eukaryota</taxon>
        <taxon>Metazoa</taxon>
        <taxon>Ecdysozoa</taxon>
        <taxon>Nematoda</taxon>
        <taxon>Chromadorea</taxon>
        <taxon>Rhabditida</taxon>
        <taxon>Rhabditina</taxon>
        <taxon>Rhabditomorpha</taxon>
        <taxon>Strongyloidea</taxon>
        <taxon>Ancylostomatidae</taxon>
        <taxon>Ancylostomatinae</taxon>
        <taxon>Ancylostoma</taxon>
    </lineage>
</organism>
<sequence>MPITLLDRNFRQFSRSIEMFLKETGAVSGQPPYLSQMGFQHGQMGGQGQQIGLTGPPMGQMGPVNGQSGFGSQGGLGSGQPPMGGAAPQQ</sequence>
<evidence type="ECO:0000313" key="3">
    <source>
        <dbReference type="Proteomes" id="UP000054047"/>
    </source>
</evidence>
<reference evidence="2 3" key="1">
    <citation type="submission" date="2013-12" db="EMBL/GenBank/DDBJ databases">
        <title>Draft genome of the parsitic nematode Ancylostoma duodenale.</title>
        <authorList>
            <person name="Mitreva M."/>
        </authorList>
    </citation>
    <scope>NUCLEOTIDE SEQUENCE [LARGE SCALE GENOMIC DNA]</scope>
    <source>
        <strain evidence="2 3">Zhejiang</strain>
    </source>
</reference>
<gene>
    <name evidence="2" type="ORF">ANCDUO_12893</name>
</gene>
<keyword evidence="3" id="KW-1185">Reference proteome</keyword>
<dbReference type="Proteomes" id="UP000054047">
    <property type="component" value="Unassembled WGS sequence"/>
</dbReference>
<accession>A0A0C2D498</accession>
<name>A0A0C2D498_9BILA</name>
<dbReference type="AlphaFoldDB" id="A0A0C2D498"/>
<protein>
    <submittedName>
        <fullName evidence="2">Uncharacterized protein</fullName>
    </submittedName>
</protein>
<feature type="compositionally biased region" description="Gly residues" evidence="1">
    <location>
        <begin position="68"/>
        <end position="78"/>
    </location>
</feature>
<evidence type="ECO:0000313" key="2">
    <source>
        <dbReference type="EMBL" id="KIH56922.1"/>
    </source>
</evidence>
<feature type="region of interest" description="Disordered" evidence="1">
    <location>
        <begin position="32"/>
        <end position="90"/>
    </location>
</feature>
<feature type="compositionally biased region" description="Low complexity" evidence="1">
    <location>
        <begin position="79"/>
        <end position="90"/>
    </location>
</feature>